<evidence type="ECO:0000313" key="1">
    <source>
        <dbReference type="WBParaSite" id="ASIM_0001520701-mRNA-1"/>
    </source>
</evidence>
<dbReference type="AlphaFoldDB" id="A0A0M3K2P9"/>
<name>A0A0M3K2P9_ANISI</name>
<reference evidence="1" key="1">
    <citation type="submission" date="2017-02" db="UniProtKB">
        <authorList>
            <consortium name="WormBaseParasite"/>
        </authorList>
    </citation>
    <scope>IDENTIFICATION</scope>
</reference>
<proteinExistence type="predicted"/>
<accession>A0A0M3K2P9</accession>
<sequence>LVPVRLPTASYFEGAAEENENYEQASRQPRL</sequence>
<dbReference type="WBParaSite" id="ASIM_0001520701-mRNA-1">
    <property type="protein sequence ID" value="ASIM_0001520701-mRNA-1"/>
    <property type="gene ID" value="ASIM_0001520701"/>
</dbReference>
<protein>
    <submittedName>
        <fullName evidence="1">Movement protein</fullName>
    </submittedName>
</protein>
<organism evidence="1">
    <name type="scientific">Anisakis simplex</name>
    <name type="common">Herring worm</name>
    <dbReference type="NCBI Taxonomy" id="6269"/>
    <lineage>
        <taxon>Eukaryota</taxon>
        <taxon>Metazoa</taxon>
        <taxon>Ecdysozoa</taxon>
        <taxon>Nematoda</taxon>
        <taxon>Chromadorea</taxon>
        <taxon>Rhabditida</taxon>
        <taxon>Spirurina</taxon>
        <taxon>Ascaridomorpha</taxon>
        <taxon>Ascaridoidea</taxon>
        <taxon>Anisakidae</taxon>
        <taxon>Anisakis</taxon>
        <taxon>Anisakis simplex complex</taxon>
    </lineage>
</organism>